<dbReference type="InterPro" id="IPR004464">
    <property type="entry name" value="FBPase_class-2/SBPase"/>
</dbReference>
<evidence type="ECO:0000256" key="3">
    <source>
        <dbReference type="ARBA" id="ARBA00022723"/>
    </source>
</evidence>
<reference evidence="8 9" key="1">
    <citation type="submission" date="2021-04" db="EMBL/GenBank/DDBJ databases">
        <title>Magnetospirillum sulfuroxidans sp. nov., a facultative chemolithoautotrophic sulfur-oxidizing alphaproteobacterium isolated from freshwater sediment and proposals for Paramagetospirillum gen. nov., and Magnetospirillaceae fam. nov.</title>
        <authorList>
            <person name="Koziaeva V."/>
            <person name="Geelhoed J.S."/>
            <person name="Sorokin D.Y."/>
            <person name="Grouzdev D.S."/>
        </authorList>
    </citation>
    <scope>NUCLEOTIDE SEQUENCE [LARGE SCALE GENOMIC DNA]</scope>
    <source>
        <strain evidence="8 9">J10</strain>
    </source>
</reference>
<keyword evidence="9" id="KW-1185">Reference proteome</keyword>
<dbReference type="PANTHER" id="PTHR30447:SF0">
    <property type="entry name" value="FRUCTOSE-1,6-BISPHOSPHATASE 1 CLASS 2-RELATED"/>
    <property type="match status" value="1"/>
</dbReference>
<dbReference type="Pfam" id="PF03320">
    <property type="entry name" value="FBPase_glpX"/>
    <property type="match status" value="1"/>
</dbReference>
<name>A0ABS5IBA8_9PROT</name>
<dbReference type="PIRSF" id="PIRSF004532">
    <property type="entry name" value="GlpX"/>
    <property type="match status" value="1"/>
</dbReference>
<evidence type="ECO:0000256" key="7">
    <source>
        <dbReference type="PIRNR" id="PIRNR004532"/>
    </source>
</evidence>
<comment type="catalytic activity">
    <reaction evidence="1">
        <text>beta-D-fructose 1,6-bisphosphate + H2O = beta-D-fructose 6-phosphate + phosphate</text>
        <dbReference type="Rhea" id="RHEA:11064"/>
        <dbReference type="ChEBI" id="CHEBI:15377"/>
        <dbReference type="ChEBI" id="CHEBI:32966"/>
        <dbReference type="ChEBI" id="CHEBI:43474"/>
        <dbReference type="ChEBI" id="CHEBI:57634"/>
        <dbReference type="EC" id="3.1.3.11"/>
    </reaction>
</comment>
<comment type="caution">
    <text evidence="8">The sequence shown here is derived from an EMBL/GenBank/DDBJ whole genome shotgun (WGS) entry which is preliminary data.</text>
</comment>
<evidence type="ECO:0000256" key="2">
    <source>
        <dbReference type="ARBA" id="ARBA00008989"/>
    </source>
</evidence>
<dbReference type="SUPFAM" id="SSF56655">
    <property type="entry name" value="Carbohydrate phosphatase"/>
    <property type="match status" value="1"/>
</dbReference>
<protein>
    <recommendedName>
        <fullName evidence="7">Fructose-1,6-bisphosphatase</fullName>
    </recommendedName>
</protein>
<dbReference type="Gene3D" id="3.30.540.10">
    <property type="entry name" value="Fructose-1,6-Bisphosphatase, subunit A, domain 1"/>
    <property type="match status" value="1"/>
</dbReference>
<dbReference type="GO" id="GO:0042132">
    <property type="term" value="F:fructose 1,6-bisphosphate 1-phosphatase activity"/>
    <property type="evidence" value="ECO:0007669"/>
    <property type="project" value="UniProtKB-EC"/>
</dbReference>
<evidence type="ECO:0000256" key="5">
    <source>
        <dbReference type="ARBA" id="ARBA00023211"/>
    </source>
</evidence>
<dbReference type="EMBL" id="JAGTUF010000004">
    <property type="protein sequence ID" value="MBR9971427.1"/>
    <property type="molecule type" value="Genomic_DNA"/>
</dbReference>
<evidence type="ECO:0000256" key="1">
    <source>
        <dbReference type="ARBA" id="ARBA00001273"/>
    </source>
</evidence>
<keyword evidence="3" id="KW-0479">Metal-binding</keyword>
<organism evidence="8 9">
    <name type="scientific">Magnetospirillum sulfuroxidans</name>
    <dbReference type="NCBI Taxonomy" id="611300"/>
    <lineage>
        <taxon>Bacteria</taxon>
        <taxon>Pseudomonadati</taxon>
        <taxon>Pseudomonadota</taxon>
        <taxon>Alphaproteobacteria</taxon>
        <taxon>Rhodospirillales</taxon>
        <taxon>Rhodospirillaceae</taxon>
        <taxon>Magnetospirillum</taxon>
    </lineage>
</organism>
<keyword evidence="4 8" id="KW-0378">Hydrolase</keyword>
<dbReference type="Gene3D" id="3.40.190.90">
    <property type="match status" value="1"/>
</dbReference>
<accession>A0ABS5IBA8</accession>
<dbReference type="RefSeq" id="WP_211547169.1">
    <property type="nucleotide sequence ID" value="NZ_JAGTUF010000004.1"/>
</dbReference>
<evidence type="ECO:0000313" key="9">
    <source>
        <dbReference type="Proteomes" id="UP000680714"/>
    </source>
</evidence>
<comment type="similarity">
    <text evidence="2 7">Belongs to the FBPase class 2 family.</text>
</comment>
<dbReference type="PANTHER" id="PTHR30447">
    <property type="entry name" value="FRUCTOSE-1,6-BISPHOSPHATASE CLASS 2"/>
    <property type="match status" value="1"/>
</dbReference>
<evidence type="ECO:0000256" key="6">
    <source>
        <dbReference type="ARBA" id="ARBA00023277"/>
    </source>
</evidence>
<keyword evidence="5" id="KW-0464">Manganese</keyword>
<sequence length="314" mass="32825">MTELRDVRHGQSLCAYELRKATESAARAAFALLGQADKSQGAAAALAAMQAELSAQAIDARIIAGEPERRLGDPTRLPRWDLLMDPAEGAGFLTKGMTNAMSCLALAPTGSLFDPGPAFYMEKLVAPPQAAACIDPMAPVADKLAALARCLGKDVSDLTIYVLEKPRHRPLVERIQSQGARVALYPAGDVAGAVLAAMPDSNIDALMGTGGCLEGLLAACAAKVMGATFLARLDPQLATERRAVAEAGLDTTSWRDLAELVRSDCVAFCATGITSGLLLDGVERSGNSERTHSLLVGGGAGDRQMLASWHRLAA</sequence>
<proteinExistence type="inferred from homology"/>
<gene>
    <name evidence="8" type="ORF">KEC16_06850</name>
</gene>
<evidence type="ECO:0000256" key="4">
    <source>
        <dbReference type="ARBA" id="ARBA00022801"/>
    </source>
</evidence>
<keyword evidence="6 7" id="KW-0119">Carbohydrate metabolism</keyword>
<dbReference type="Proteomes" id="UP000680714">
    <property type="component" value="Unassembled WGS sequence"/>
</dbReference>
<evidence type="ECO:0000313" key="8">
    <source>
        <dbReference type="EMBL" id="MBR9971427.1"/>
    </source>
</evidence>